<comment type="caution">
    <text evidence="1">The sequence shown here is derived from an EMBL/GenBank/DDBJ whole genome shotgun (WGS) entry which is preliminary data.</text>
</comment>
<evidence type="ECO:0000313" key="2">
    <source>
        <dbReference type="Proteomes" id="UP000521868"/>
    </source>
</evidence>
<dbReference type="RefSeq" id="WP_168108271.1">
    <property type="nucleotide sequence ID" value="NZ_VTOX01000005.1"/>
</dbReference>
<dbReference type="AlphaFoldDB" id="A0A7X6DHJ7"/>
<gene>
    <name evidence="1" type="ORF">RAMLITH_15065</name>
</gene>
<evidence type="ECO:0000313" key="1">
    <source>
        <dbReference type="EMBL" id="NKE67143.1"/>
    </source>
</evidence>
<dbReference type="EMBL" id="VTOX01000005">
    <property type="protein sequence ID" value="NKE67143.1"/>
    <property type="molecule type" value="Genomic_DNA"/>
</dbReference>
<proteinExistence type="predicted"/>
<dbReference type="Proteomes" id="UP000521868">
    <property type="component" value="Unassembled WGS sequence"/>
</dbReference>
<sequence length="186" mass="20730">MPYLRVAVAFTAAAAAALRAQLGPGWDRPRTMFTLEPLQATGKLPCAGDLVADLRLTDRVWRVEQRLLLVDPHANATISLLLDEAPAARLGPDLEAERVQVTEDARAALFAEYVGREQPSECRLLMAALAASADLRAGDVVRDMSFSRHMFFIEERLFLWTAANEVHVRYLVDVGMKAGDWEQLRR</sequence>
<organism evidence="1 2">
    <name type="scientific">Ramlibacter lithotrophicus</name>
    <dbReference type="NCBI Taxonomy" id="2606681"/>
    <lineage>
        <taxon>Bacteria</taxon>
        <taxon>Pseudomonadati</taxon>
        <taxon>Pseudomonadota</taxon>
        <taxon>Betaproteobacteria</taxon>
        <taxon>Burkholderiales</taxon>
        <taxon>Comamonadaceae</taxon>
        <taxon>Ramlibacter</taxon>
    </lineage>
</organism>
<name>A0A7X6DHJ7_9BURK</name>
<reference evidence="1 2" key="1">
    <citation type="journal article" date="2020" name="Nature">
        <title>Bacterial chemolithoautotrophy via manganese oxidation.</title>
        <authorList>
            <person name="Yu H."/>
            <person name="Leadbetter J.R."/>
        </authorList>
    </citation>
    <scope>NUCLEOTIDE SEQUENCE [LARGE SCALE GENOMIC DNA]</scope>
    <source>
        <strain evidence="1 2">RBP-1</strain>
    </source>
</reference>
<protein>
    <submittedName>
        <fullName evidence="1">Uncharacterized protein</fullName>
    </submittedName>
</protein>
<accession>A0A7X6DHJ7</accession>
<keyword evidence="2" id="KW-1185">Reference proteome</keyword>